<proteinExistence type="predicted"/>
<accession>A0ACB9TI67</accession>
<evidence type="ECO:0000313" key="2">
    <source>
        <dbReference type="Proteomes" id="UP001056778"/>
    </source>
</evidence>
<sequence length="239" mass="26915">MYNKTIENKQIEDIIDARKRNGEYNFLFNRHKCSNSQSTYRYAYSTPRGYLEDKLMVPDESAMWNIEGDLNSDRDGNVISIGPTDSEITVVRVKRESSQLKESENNWDMHDKAIPGDGTHLGESPSLVNLVTLVHSSKESLITSNTSGENVEYMVPLSSWDPLDETLEILQQVDSDTSKSFSVESVPSDQDGITGVVVEESQDVEVIKPPVKVNQSNLAGRLSVFLRKCFRKHKNSNPQ</sequence>
<evidence type="ECO:0000313" key="1">
    <source>
        <dbReference type="EMBL" id="KAI4466482.1"/>
    </source>
</evidence>
<dbReference type="EMBL" id="CM043017">
    <property type="protein sequence ID" value="KAI4466482.1"/>
    <property type="molecule type" value="Genomic_DNA"/>
</dbReference>
<organism evidence="1 2">
    <name type="scientific">Holotrichia oblita</name>
    <name type="common">Chafer beetle</name>
    <dbReference type="NCBI Taxonomy" id="644536"/>
    <lineage>
        <taxon>Eukaryota</taxon>
        <taxon>Metazoa</taxon>
        <taxon>Ecdysozoa</taxon>
        <taxon>Arthropoda</taxon>
        <taxon>Hexapoda</taxon>
        <taxon>Insecta</taxon>
        <taxon>Pterygota</taxon>
        <taxon>Neoptera</taxon>
        <taxon>Endopterygota</taxon>
        <taxon>Coleoptera</taxon>
        <taxon>Polyphaga</taxon>
        <taxon>Scarabaeiformia</taxon>
        <taxon>Scarabaeidae</taxon>
        <taxon>Melolonthinae</taxon>
        <taxon>Holotrichia</taxon>
    </lineage>
</organism>
<gene>
    <name evidence="1" type="ORF">MML48_3g00012983</name>
</gene>
<protein>
    <submittedName>
        <fullName evidence="1">Phosphatidylinositol-glycan biosynthesis class w protein</fullName>
    </submittedName>
</protein>
<reference evidence="1" key="1">
    <citation type="submission" date="2022-04" db="EMBL/GenBank/DDBJ databases">
        <title>Chromosome-scale genome assembly of Holotrichia oblita Faldermann.</title>
        <authorList>
            <person name="Rongchong L."/>
        </authorList>
    </citation>
    <scope>NUCLEOTIDE SEQUENCE</scope>
    <source>
        <strain evidence="1">81SQS9</strain>
    </source>
</reference>
<comment type="caution">
    <text evidence="1">The sequence shown here is derived from an EMBL/GenBank/DDBJ whole genome shotgun (WGS) entry which is preliminary data.</text>
</comment>
<dbReference type="Proteomes" id="UP001056778">
    <property type="component" value="Chromosome 3"/>
</dbReference>
<keyword evidence="2" id="KW-1185">Reference proteome</keyword>
<name>A0ACB9TI67_HOLOL</name>